<evidence type="ECO:0000313" key="1">
    <source>
        <dbReference type="EMBL" id="HIS35930.1"/>
    </source>
</evidence>
<proteinExistence type="predicted"/>
<comment type="caution">
    <text evidence="1">The sequence shown here is derived from an EMBL/GenBank/DDBJ whole genome shotgun (WGS) entry which is preliminary data.</text>
</comment>
<dbReference type="EMBL" id="DVIU01000098">
    <property type="protein sequence ID" value="HIS35930.1"/>
    <property type="molecule type" value="Genomic_DNA"/>
</dbReference>
<gene>
    <name evidence="1" type="ORF">IAC10_04790</name>
</gene>
<dbReference type="AlphaFoldDB" id="A0A9D1JN77"/>
<evidence type="ECO:0000313" key="2">
    <source>
        <dbReference type="Proteomes" id="UP000823928"/>
    </source>
</evidence>
<reference evidence="1" key="1">
    <citation type="submission" date="2020-10" db="EMBL/GenBank/DDBJ databases">
        <authorList>
            <person name="Gilroy R."/>
        </authorList>
    </citation>
    <scope>NUCLEOTIDE SEQUENCE</scope>
    <source>
        <strain evidence="1">6276</strain>
    </source>
</reference>
<organism evidence="1 2">
    <name type="scientific">Candidatus Scatousia excrementigallinarum</name>
    <dbReference type="NCBI Taxonomy" id="2840935"/>
    <lineage>
        <taxon>Bacteria</taxon>
        <taxon>Candidatus Scatousia</taxon>
    </lineage>
</organism>
<protein>
    <submittedName>
        <fullName evidence="1">Uncharacterized protein</fullName>
    </submittedName>
</protein>
<name>A0A9D1JN77_9BACT</name>
<reference evidence="1" key="2">
    <citation type="journal article" date="2021" name="PeerJ">
        <title>Extensive microbial diversity within the chicken gut microbiome revealed by metagenomics and culture.</title>
        <authorList>
            <person name="Gilroy R."/>
            <person name="Ravi A."/>
            <person name="Getino M."/>
            <person name="Pursley I."/>
            <person name="Horton D.L."/>
            <person name="Alikhan N.F."/>
            <person name="Baker D."/>
            <person name="Gharbi K."/>
            <person name="Hall N."/>
            <person name="Watson M."/>
            <person name="Adriaenssens E.M."/>
            <person name="Foster-Nyarko E."/>
            <person name="Jarju S."/>
            <person name="Secka A."/>
            <person name="Antonio M."/>
            <person name="Oren A."/>
            <person name="Chaudhuri R.R."/>
            <person name="La Ragione R."/>
            <person name="Hildebrand F."/>
            <person name="Pallen M.J."/>
        </authorList>
    </citation>
    <scope>NUCLEOTIDE SEQUENCE</scope>
    <source>
        <strain evidence="1">6276</strain>
    </source>
</reference>
<accession>A0A9D1JN77</accession>
<sequence length="281" mass="32212">MNRIIILIAISLIIITAITGIIKPKIYKPVRFSAANMGLENLNQEIVNTKSPIIEDSPVEITEAVIKPEIPQNKIKDQKIKIKPQKSEFKEKQIKPETKKTKTEQTTIKQVHLPKSVQDIVNQQPTPPQTTQKPAEIIKEKAPEGTLPKKEEPKTVLTEEEEIILWNKWRSDLQNQVMRDARIAAPMGTRFRFSFTVDKFGNISNLRVWSDTSYYTPLAVDTIKPVLLSYQGKNILKFPKGTKRIQTNVTGGFVISTYDKYSRPDDYADVEKIRRLRNVQM</sequence>
<dbReference type="Proteomes" id="UP000823928">
    <property type="component" value="Unassembled WGS sequence"/>
</dbReference>